<dbReference type="Pfam" id="PF00296">
    <property type="entry name" value="Bac_luciferase"/>
    <property type="match status" value="1"/>
</dbReference>
<accession>A0ABV9S0P1</accession>
<dbReference type="SUPFAM" id="SSF51679">
    <property type="entry name" value="Bacterial luciferase-like"/>
    <property type="match status" value="1"/>
</dbReference>
<feature type="region of interest" description="Disordered" evidence="2">
    <location>
        <begin position="295"/>
        <end position="330"/>
    </location>
</feature>
<dbReference type="PANTHER" id="PTHR43244:SF1">
    <property type="entry name" value="5,10-METHYLENETETRAHYDROMETHANOPTERIN REDUCTASE"/>
    <property type="match status" value="1"/>
</dbReference>
<dbReference type="Gene3D" id="1.20.120.520">
    <property type="entry name" value="nmb1532 protein domain like"/>
    <property type="match status" value="1"/>
</dbReference>
<protein>
    <submittedName>
        <fullName evidence="5">LLM class flavin-dependent oxidoreductase</fullName>
    </submittedName>
</protein>
<evidence type="ECO:0000313" key="6">
    <source>
        <dbReference type="Proteomes" id="UP001595859"/>
    </source>
</evidence>
<gene>
    <name evidence="5" type="ORF">ACFPCV_11800</name>
</gene>
<evidence type="ECO:0000256" key="1">
    <source>
        <dbReference type="ARBA" id="ARBA00023002"/>
    </source>
</evidence>
<organism evidence="5 6">
    <name type="scientific">Actinophytocola glycyrrhizae</name>
    <dbReference type="NCBI Taxonomy" id="2044873"/>
    <lineage>
        <taxon>Bacteria</taxon>
        <taxon>Bacillati</taxon>
        <taxon>Actinomycetota</taxon>
        <taxon>Actinomycetes</taxon>
        <taxon>Pseudonocardiales</taxon>
        <taxon>Pseudonocardiaceae</taxon>
    </lineage>
</organism>
<dbReference type="Pfam" id="PF01814">
    <property type="entry name" value="Hemerythrin"/>
    <property type="match status" value="1"/>
</dbReference>
<dbReference type="Gene3D" id="3.20.20.30">
    <property type="entry name" value="Luciferase-like domain"/>
    <property type="match status" value="1"/>
</dbReference>
<dbReference type="PANTHER" id="PTHR43244">
    <property type="match status" value="1"/>
</dbReference>
<dbReference type="InterPro" id="IPR012312">
    <property type="entry name" value="Hemerythrin-like"/>
</dbReference>
<dbReference type="RefSeq" id="WP_378056136.1">
    <property type="nucleotide sequence ID" value="NZ_JBHSIS010000006.1"/>
</dbReference>
<feature type="compositionally biased region" description="Low complexity" evidence="2">
    <location>
        <begin position="313"/>
        <end position="324"/>
    </location>
</feature>
<evidence type="ECO:0000259" key="3">
    <source>
        <dbReference type="Pfam" id="PF00296"/>
    </source>
</evidence>
<dbReference type="InterPro" id="IPR050564">
    <property type="entry name" value="F420-G6PD/mer"/>
</dbReference>
<proteinExistence type="predicted"/>
<name>A0ABV9S0P1_9PSEU</name>
<dbReference type="CDD" id="cd12108">
    <property type="entry name" value="Hr-like"/>
    <property type="match status" value="1"/>
</dbReference>
<dbReference type="InterPro" id="IPR011251">
    <property type="entry name" value="Luciferase-like_dom"/>
</dbReference>
<keyword evidence="6" id="KW-1185">Reference proteome</keyword>
<evidence type="ECO:0000259" key="4">
    <source>
        <dbReference type="Pfam" id="PF01814"/>
    </source>
</evidence>
<feature type="domain" description="Hemerythrin-like" evidence="4">
    <location>
        <begin position="362"/>
        <end position="505"/>
    </location>
</feature>
<evidence type="ECO:0000256" key="2">
    <source>
        <dbReference type="SAM" id="MobiDB-lite"/>
    </source>
</evidence>
<keyword evidence="1" id="KW-0560">Oxidoreductase</keyword>
<sequence>MSDYGHELEFGVFLPPAADQFGAALQLARLADASGLELVSLQDHPYQAQFLDTWTSLSVIAAATENVRVFPNVANLPLRPPSVLARSAASLDIITGGRVELGLGAGAFWDAIVAMGGERRTPGESIAALAEAIEVIRALWTPGRGAKFEGRHYSLKGAHPGPFPVHPIGIWLGAYKPRMLALTGRTADGWLPSSPYAPPEQLAEMNRIIDEAAEEAGRSPAQVRRLYNITGSFAGGGTEFLRGPVAVWVEQLAELALTEGVSGFVLMVEPDGDDDLRRFAEEVAPGVRELVDRERNPGTATVSAPPVPPVVPVVPDGLGVTPTPDDGRRLSRERLWDEAVRPSGPAPSPDAVYTPAGRAGSQRLVDIHDHLRAELARVRSLVKEVADGALDVGAARSEINTMTMRQNNWTLGAFCESYCRLVTVHHTLEDRQLYPQLRGGDARLGPVLDRLTEEHHVIHDVLERVDAALVATVSDPGGITELSAAVDLLTDTLLSHLSYEERELVEPMARIPMRH</sequence>
<dbReference type="InterPro" id="IPR036661">
    <property type="entry name" value="Luciferase-like_sf"/>
</dbReference>
<evidence type="ECO:0000313" key="5">
    <source>
        <dbReference type="EMBL" id="MFC4854186.1"/>
    </source>
</evidence>
<comment type="caution">
    <text evidence="5">The sequence shown here is derived from an EMBL/GenBank/DDBJ whole genome shotgun (WGS) entry which is preliminary data.</text>
</comment>
<dbReference type="EMBL" id="JBHSIS010000006">
    <property type="protein sequence ID" value="MFC4854186.1"/>
    <property type="molecule type" value="Genomic_DNA"/>
</dbReference>
<feature type="domain" description="Luciferase-like" evidence="3">
    <location>
        <begin position="9"/>
        <end position="229"/>
    </location>
</feature>
<reference evidence="6" key="1">
    <citation type="journal article" date="2019" name="Int. J. Syst. Evol. Microbiol.">
        <title>The Global Catalogue of Microorganisms (GCM) 10K type strain sequencing project: providing services to taxonomists for standard genome sequencing and annotation.</title>
        <authorList>
            <consortium name="The Broad Institute Genomics Platform"/>
            <consortium name="The Broad Institute Genome Sequencing Center for Infectious Disease"/>
            <person name="Wu L."/>
            <person name="Ma J."/>
        </authorList>
    </citation>
    <scope>NUCLEOTIDE SEQUENCE [LARGE SCALE GENOMIC DNA]</scope>
    <source>
        <strain evidence="6">ZS-22-S1</strain>
    </source>
</reference>
<dbReference type="Proteomes" id="UP001595859">
    <property type="component" value="Unassembled WGS sequence"/>
</dbReference>